<gene>
    <name evidence="8" type="primary">hemA</name>
    <name evidence="17" type="ORF">AMET1_0122</name>
</gene>
<feature type="domain" description="Quinate/shikimate 5-dehydrogenase/glutamyl-tRNA reductase" evidence="15">
    <location>
        <begin position="167"/>
        <end position="297"/>
    </location>
</feature>
<dbReference type="Proteomes" id="UP000195137">
    <property type="component" value="Unassembled WGS sequence"/>
</dbReference>
<dbReference type="SUPFAM" id="SSF51735">
    <property type="entry name" value="NAD(P)-binding Rossmann-fold domains"/>
    <property type="match status" value="1"/>
</dbReference>
<feature type="domain" description="Tetrapyrrole biosynthesis glutamyl-tRNA reductase dimerisation" evidence="14">
    <location>
        <begin position="312"/>
        <end position="409"/>
    </location>
</feature>
<evidence type="ECO:0000256" key="5">
    <source>
        <dbReference type="ARBA" id="ARBA00023002"/>
    </source>
</evidence>
<dbReference type="NCBIfam" id="TIGR01035">
    <property type="entry name" value="hemA"/>
    <property type="match status" value="1"/>
</dbReference>
<evidence type="ECO:0000256" key="10">
    <source>
        <dbReference type="PIRSR" id="PIRSR000445-2"/>
    </source>
</evidence>
<keyword evidence="5 8" id="KW-0560">Oxidoreductase</keyword>
<protein>
    <recommendedName>
        <fullName evidence="3 8">Glutamyl-tRNA reductase</fullName>
        <shortName evidence="8">GluTR</shortName>
        <ecNumber evidence="3 8">1.2.1.70</ecNumber>
    </recommendedName>
</protein>
<evidence type="ECO:0000256" key="7">
    <source>
        <dbReference type="ARBA" id="ARBA00047464"/>
    </source>
</evidence>
<keyword evidence="4 8" id="KW-0521">NADP</keyword>
<dbReference type="PIRSF" id="PIRSF000445">
    <property type="entry name" value="4pyrrol_synth_GluRdtase"/>
    <property type="match status" value="1"/>
</dbReference>
<dbReference type="InterPro" id="IPR000343">
    <property type="entry name" value="4pyrrol_synth_GluRdtase"/>
</dbReference>
<dbReference type="GO" id="GO:0008883">
    <property type="term" value="F:glutamyl-tRNA reductase activity"/>
    <property type="evidence" value="ECO:0007669"/>
    <property type="project" value="UniProtKB-UniRule"/>
</dbReference>
<feature type="site" description="Important for activity" evidence="8 12">
    <location>
        <position position="95"/>
    </location>
</feature>
<reference evidence="17 18" key="1">
    <citation type="submission" date="2016-12" db="EMBL/GenBank/DDBJ databases">
        <title>Discovery of methanogenic haloarchaea.</title>
        <authorList>
            <person name="Sorokin D.Y."/>
            <person name="Makarova K.S."/>
            <person name="Abbas B."/>
            <person name="Ferrer M."/>
            <person name="Golyshin P.N."/>
        </authorList>
    </citation>
    <scope>NUCLEOTIDE SEQUENCE [LARGE SCALE GENOMIC DNA]</scope>
    <source>
        <strain evidence="17">AMET1</strain>
    </source>
</reference>
<dbReference type="SUPFAM" id="SSF69075">
    <property type="entry name" value="Glutamyl tRNA-reductase dimerization domain"/>
    <property type="match status" value="1"/>
</dbReference>
<comment type="subunit">
    <text evidence="8">Homodimer.</text>
</comment>
<sequence>MVNVLGLLVTHKWAEIGQLECIRIGDTDEVVNELLSYEGVNECAVLKTCHRVEIYIVPDTLQKGREILLDYIGNQTEIDIDRYVRFYAGKKLLHHMLRLASGLESMVIGEDQILGQLSETYQQSREHGAVQETLSLAFEKSINVGKLVRNETKINEGCVSVGSAAVDLAEEILNDLTGKKVLIIGAGEMATLVAQSLNEHNLGGVTVANRTYERAKNLSRKIDGQPIKYNQYTNHLPHVDIIITATGAPHPIIKRDDIENVNGNKLIIIDISNPRDVDHKVSEIENVNLFDIDDLTIVTEKNRKKRYKEAEKAEQICKRELELLIRKYEEKKIDDLIATLHERADKIRREEMQKALHKLSLENGQQEIIDDLTRSIKNKILSDPTIALKQAAVERDQKLIETASQIFQIKDEEKNEGIRDNKTKTIDREI</sequence>
<comment type="catalytic activity">
    <reaction evidence="7 8 13">
        <text>(S)-4-amino-5-oxopentanoate + tRNA(Glu) + NADP(+) = L-glutamyl-tRNA(Glu) + NADPH + H(+)</text>
        <dbReference type="Rhea" id="RHEA:12344"/>
        <dbReference type="Rhea" id="RHEA-COMP:9663"/>
        <dbReference type="Rhea" id="RHEA-COMP:9680"/>
        <dbReference type="ChEBI" id="CHEBI:15378"/>
        <dbReference type="ChEBI" id="CHEBI:57501"/>
        <dbReference type="ChEBI" id="CHEBI:57783"/>
        <dbReference type="ChEBI" id="CHEBI:58349"/>
        <dbReference type="ChEBI" id="CHEBI:78442"/>
        <dbReference type="ChEBI" id="CHEBI:78520"/>
        <dbReference type="EC" id="1.2.1.70"/>
    </reaction>
</comment>
<feature type="binding site" evidence="8 10">
    <location>
        <begin position="110"/>
        <end position="112"/>
    </location>
    <ligand>
        <name>substrate</name>
    </ligand>
</feature>
<organism evidence="17 18">
    <name type="scientific">Methanonatronarchaeum thermophilum</name>
    <dbReference type="NCBI Taxonomy" id="1927129"/>
    <lineage>
        <taxon>Archaea</taxon>
        <taxon>Methanobacteriati</taxon>
        <taxon>Methanobacteriota</taxon>
        <taxon>Methanonatronarchaeia</taxon>
        <taxon>Methanonatronarchaeales</taxon>
        <taxon>Methanonatronarchaeaceae</taxon>
        <taxon>Methanonatronarchaeum</taxon>
    </lineage>
</organism>
<evidence type="ECO:0000259" key="15">
    <source>
        <dbReference type="Pfam" id="PF01488"/>
    </source>
</evidence>
<dbReference type="InterPro" id="IPR036343">
    <property type="entry name" value="GluRdtase_N_sf"/>
</dbReference>
<evidence type="ECO:0000256" key="8">
    <source>
        <dbReference type="HAMAP-Rule" id="MF_00087"/>
    </source>
</evidence>
<feature type="binding site" evidence="8 10">
    <location>
        <begin position="48"/>
        <end position="51"/>
    </location>
    <ligand>
        <name>substrate</name>
    </ligand>
</feature>
<comment type="domain">
    <text evidence="8">Possesses an unusual extended V-shaped dimeric structure with each monomer consisting of three distinct domains arranged along a curved 'spinal' alpha-helix. The N-terminal catalytic domain specifically recognizes the glutamate moiety of the substrate. The second domain is the NADPH-binding domain, and the third C-terminal domain is responsible for dimerization.</text>
</comment>
<evidence type="ECO:0000259" key="14">
    <source>
        <dbReference type="Pfam" id="PF00745"/>
    </source>
</evidence>
<evidence type="ECO:0000256" key="12">
    <source>
        <dbReference type="PIRSR" id="PIRSR000445-4"/>
    </source>
</evidence>
<evidence type="ECO:0000256" key="2">
    <source>
        <dbReference type="ARBA" id="ARBA00005916"/>
    </source>
</evidence>
<dbReference type="InterPro" id="IPR036453">
    <property type="entry name" value="GluRdtase_dimer_dom_sf"/>
</dbReference>
<comment type="miscellaneous">
    <text evidence="8">During catalysis, the active site Cys acts as a nucleophile attacking the alpha-carbonyl group of tRNA-bound glutamate with the formation of a thioester intermediate between enzyme and glutamate, and the concomitant release of tRNA(Glu). The thioester intermediate is finally reduced by direct hydride transfer from NADPH, to form the product GSA.</text>
</comment>
<feature type="binding site" evidence="8 11">
    <location>
        <begin position="185"/>
        <end position="190"/>
    </location>
    <ligand>
        <name>NADP(+)</name>
        <dbReference type="ChEBI" id="CHEBI:58349"/>
    </ligand>
</feature>
<dbReference type="InterPro" id="IPR015895">
    <property type="entry name" value="4pyrrol_synth_GluRdtase_N"/>
</dbReference>
<dbReference type="GO" id="GO:0050661">
    <property type="term" value="F:NADP binding"/>
    <property type="evidence" value="ECO:0007669"/>
    <property type="project" value="InterPro"/>
</dbReference>
<evidence type="ECO:0000256" key="13">
    <source>
        <dbReference type="RuleBase" id="RU000584"/>
    </source>
</evidence>
<dbReference type="Gene3D" id="3.40.50.720">
    <property type="entry name" value="NAD(P)-binding Rossmann-like Domain"/>
    <property type="match status" value="1"/>
</dbReference>
<dbReference type="Pfam" id="PF00745">
    <property type="entry name" value="GlutR_dimer"/>
    <property type="match status" value="1"/>
</dbReference>
<evidence type="ECO:0000256" key="11">
    <source>
        <dbReference type="PIRSR" id="PIRSR000445-3"/>
    </source>
</evidence>
<evidence type="ECO:0000256" key="1">
    <source>
        <dbReference type="ARBA" id="ARBA00005059"/>
    </source>
</evidence>
<proteinExistence type="inferred from homology"/>
<dbReference type="RefSeq" id="WP_086636550.1">
    <property type="nucleotide sequence ID" value="NZ_MRZU01000002.1"/>
</dbReference>
<comment type="caution">
    <text evidence="17">The sequence shown here is derived from an EMBL/GenBank/DDBJ whole genome shotgun (WGS) entry which is preliminary data.</text>
</comment>
<dbReference type="HAMAP" id="MF_00087">
    <property type="entry name" value="Glu_tRNA_reductase"/>
    <property type="match status" value="1"/>
</dbReference>
<name>A0A1Y3GDA6_9EURY</name>
<dbReference type="UniPathway" id="UPA00251">
    <property type="reaction ID" value="UER00316"/>
</dbReference>
<dbReference type="AlphaFoldDB" id="A0A1Y3GDA6"/>
<dbReference type="Gene3D" id="3.30.460.30">
    <property type="entry name" value="Glutamyl-tRNA reductase, N-terminal domain"/>
    <property type="match status" value="1"/>
</dbReference>
<dbReference type="InterPro" id="IPR006151">
    <property type="entry name" value="Shikm_DH/Glu-tRNA_Rdtase"/>
</dbReference>
<feature type="domain" description="Glutamyl-tRNA reductase N-terminal" evidence="16">
    <location>
        <begin position="9"/>
        <end position="152"/>
    </location>
</feature>
<comment type="pathway">
    <text evidence="1 8 13">Porphyrin-containing compound metabolism; protoporphyrin-IX biosynthesis; 5-aminolevulinate from L-glutamyl-tRNA(Glu): step 1/2.</text>
</comment>
<dbReference type="InterPro" id="IPR036291">
    <property type="entry name" value="NAD(P)-bd_dom_sf"/>
</dbReference>
<dbReference type="Pfam" id="PF01488">
    <property type="entry name" value="Shikimate_DH"/>
    <property type="match status" value="1"/>
</dbReference>
<dbReference type="PANTHER" id="PTHR43013:SF1">
    <property type="entry name" value="GLUTAMYL-TRNA REDUCTASE"/>
    <property type="match status" value="1"/>
</dbReference>
<feature type="binding site" evidence="8 10">
    <location>
        <position position="105"/>
    </location>
    <ligand>
        <name>substrate</name>
    </ligand>
</feature>
<dbReference type="GO" id="GO:0019353">
    <property type="term" value="P:protoporphyrinogen IX biosynthetic process from glutamate"/>
    <property type="evidence" value="ECO:0007669"/>
    <property type="project" value="TreeGrafter"/>
</dbReference>
<evidence type="ECO:0000313" key="18">
    <source>
        <dbReference type="Proteomes" id="UP000195137"/>
    </source>
</evidence>
<evidence type="ECO:0000259" key="16">
    <source>
        <dbReference type="Pfam" id="PF05201"/>
    </source>
</evidence>
<comment type="similarity">
    <text evidence="2 8 13">Belongs to the glutamyl-tRNA reductase family.</text>
</comment>
<dbReference type="EC" id="1.2.1.70" evidence="3 8"/>
<dbReference type="CDD" id="cd05213">
    <property type="entry name" value="NAD_bind_Glutamyl_tRNA_reduct"/>
    <property type="match status" value="1"/>
</dbReference>
<evidence type="ECO:0000256" key="9">
    <source>
        <dbReference type="PIRSR" id="PIRSR000445-1"/>
    </source>
</evidence>
<dbReference type="InterPro" id="IPR015896">
    <property type="entry name" value="4pyrrol_synth_GluRdtase_dimer"/>
</dbReference>
<dbReference type="OrthoDB" id="4562at2157"/>
<dbReference type="PANTHER" id="PTHR43013">
    <property type="entry name" value="GLUTAMYL-TRNA REDUCTASE"/>
    <property type="match status" value="1"/>
</dbReference>
<accession>A0A1Y3GDA6</accession>
<comment type="function">
    <text evidence="8">Catalyzes the NADPH-dependent reduction of glutamyl-tRNA(Glu) to glutamate 1-semialdehyde (GSA).</text>
</comment>
<dbReference type="FunFam" id="3.40.50.720:FF:000031">
    <property type="entry name" value="Glutamyl-tRNA reductase"/>
    <property type="match status" value="1"/>
</dbReference>
<feature type="active site" description="Nucleophile" evidence="8 9">
    <location>
        <position position="49"/>
    </location>
</feature>
<keyword evidence="6 8" id="KW-0627">Porphyrin biosynthesis</keyword>
<evidence type="ECO:0000313" key="17">
    <source>
        <dbReference type="EMBL" id="OUJ19452.1"/>
    </source>
</evidence>
<dbReference type="FunFam" id="3.30.460.30:FF:000001">
    <property type="entry name" value="Glutamyl-tRNA reductase"/>
    <property type="match status" value="1"/>
</dbReference>
<evidence type="ECO:0000256" key="4">
    <source>
        <dbReference type="ARBA" id="ARBA00022857"/>
    </source>
</evidence>
<dbReference type="Pfam" id="PF05201">
    <property type="entry name" value="GlutR_N"/>
    <property type="match status" value="1"/>
</dbReference>
<feature type="binding site" evidence="8 10">
    <location>
        <position position="116"/>
    </location>
    <ligand>
        <name>substrate</name>
    </ligand>
</feature>
<evidence type="ECO:0000256" key="6">
    <source>
        <dbReference type="ARBA" id="ARBA00023244"/>
    </source>
</evidence>
<dbReference type="EMBL" id="MRZU01000002">
    <property type="protein sequence ID" value="OUJ19452.1"/>
    <property type="molecule type" value="Genomic_DNA"/>
</dbReference>
<evidence type="ECO:0000256" key="3">
    <source>
        <dbReference type="ARBA" id="ARBA00012970"/>
    </source>
</evidence>
<dbReference type="SUPFAM" id="SSF69742">
    <property type="entry name" value="Glutamyl tRNA-reductase catalytic, N-terminal domain"/>
    <property type="match status" value="1"/>
</dbReference>
<keyword evidence="18" id="KW-1185">Reference proteome</keyword>